<evidence type="ECO:0000313" key="3">
    <source>
        <dbReference type="Proteomes" id="UP000239494"/>
    </source>
</evidence>
<keyword evidence="1" id="KW-1133">Transmembrane helix</keyword>
<dbReference type="Proteomes" id="UP000239494">
    <property type="component" value="Unassembled WGS sequence"/>
</dbReference>
<evidence type="ECO:0000256" key="1">
    <source>
        <dbReference type="SAM" id="Phobius"/>
    </source>
</evidence>
<proteinExistence type="predicted"/>
<evidence type="ECO:0000313" key="2">
    <source>
        <dbReference type="EMBL" id="PRY44480.1"/>
    </source>
</evidence>
<feature type="transmembrane region" description="Helical" evidence="1">
    <location>
        <begin position="5"/>
        <end position="29"/>
    </location>
</feature>
<feature type="transmembrane region" description="Helical" evidence="1">
    <location>
        <begin position="413"/>
        <end position="432"/>
    </location>
</feature>
<accession>A0A2T0TFN7</accession>
<sequence length="556" mass="61954">MLRGFLKLVSVMILVALSVLNIMIATGVYRSSGSGWQSLVLTMLLGLAFAAVHTWFFHTRFFLAPPAKPFPFHQVPDGPVLALQHEARLARDVTLVEAKIFAAAITMPQQFRRRVVEEYTPDRRTLTKACTIDVEIPGKLMVGNGSKHIHIPVVLNKKGELLDDFHILHANNDETQWLSYRQYLSLAAKVLHVLLLGAEGLGFNDPLPRETDKAEMLALRGIVERRDGRASDSVDPTGVDAIRTLEVANPVALKLAVKFVEQLTSHYAIVASIGNVGTEPRHRFKYHLTQTPDVKFTSPRSSRRWSLGGYVRLVFGTRPVRLTVDIANASTAESYHLHVHAPNDLYLAGQEAVGFSSILQRTAELAPTTPHCRFRRRLGQPHAHFYCRYMPTLQERERPTLVFKFFEVPPGTVLRATITAIAAFAILWLIGFVSSRFGESDTDAPAFLLAFPALAATWLGFDAPSRKLLEGTMSARFCLILTAVLSLAGSALFLLHESYPDNFEWPKLPDGRAFLGVTDAWWAVVVGLALVNAMRIGYQCLVRTWNYSHLLAKKVE</sequence>
<keyword evidence="1" id="KW-0472">Membrane</keyword>
<dbReference type="EMBL" id="PVTF01000002">
    <property type="protein sequence ID" value="PRY44480.1"/>
    <property type="molecule type" value="Genomic_DNA"/>
</dbReference>
<comment type="caution">
    <text evidence="2">The sequence shown here is derived from an EMBL/GenBank/DDBJ whole genome shotgun (WGS) entry which is preliminary data.</text>
</comment>
<organism evidence="2 3">
    <name type="scientific">Umezawaea tangerina</name>
    <dbReference type="NCBI Taxonomy" id="84725"/>
    <lineage>
        <taxon>Bacteria</taxon>
        <taxon>Bacillati</taxon>
        <taxon>Actinomycetota</taxon>
        <taxon>Actinomycetes</taxon>
        <taxon>Pseudonocardiales</taxon>
        <taxon>Pseudonocardiaceae</taxon>
        <taxon>Umezawaea</taxon>
    </lineage>
</organism>
<keyword evidence="1" id="KW-0812">Transmembrane</keyword>
<feature type="transmembrane region" description="Helical" evidence="1">
    <location>
        <begin position="473"/>
        <end position="493"/>
    </location>
</feature>
<protein>
    <submittedName>
        <fullName evidence="2">Uncharacterized protein</fullName>
    </submittedName>
</protein>
<name>A0A2T0TFN7_9PSEU</name>
<reference evidence="2 3" key="1">
    <citation type="submission" date="2018-03" db="EMBL/GenBank/DDBJ databases">
        <title>Genomic Encyclopedia of Archaeal and Bacterial Type Strains, Phase II (KMG-II): from individual species to whole genera.</title>
        <authorList>
            <person name="Goeker M."/>
        </authorList>
    </citation>
    <scope>NUCLEOTIDE SEQUENCE [LARGE SCALE GENOMIC DNA]</scope>
    <source>
        <strain evidence="2 3">DSM 44720</strain>
    </source>
</reference>
<keyword evidence="3" id="KW-1185">Reference proteome</keyword>
<feature type="transmembrane region" description="Helical" evidence="1">
    <location>
        <begin position="513"/>
        <end position="533"/>
    </location>
</feature>
<gene>
    <name evidence="2" type="ORF">CLV43_10245</name>
</gene>
<dbReference type="AlphaFoldDB" id="A0A2T0TFN7"/>
<feature type="transmembrane region" description="Helical" evidence="1">
    <location>
        <begin position="35"/>
        <end position="57"/>
    </location>
</feature>
<feature type="transmembrane region" description="Helical" evidence="1">
    <location>
        <begin position="444"/>
        <end position="461"/>
    </location>
</feature>